<accession>A0A067JH00</accession>
<feature type="region of interest" description="Disordered" evidence="1">
    <location>
        <begin position="1"/>
        <end position="37"/>
    </location>
</feature>
<sequence length="68" mass="6972">MIALPGRGVTGPQLPCGSSSNHTSTGGGPALIPTVMPDSNHQRNCPLWILPILYGRLAGSEADNSSSD</sequence>
<name>A0A067JH00_JATCU</name>
<gene>
    <name evidence="2" type="ORF">JCGZ_00463</name>
</gene>
<keyword evidence="3" id="KW-1185">Reference proteome</keyword>
<protein>
    <submittedName>
        <fullName evidence="2">Uncharacterized protein</fullName>
    </submittedName>
</protein>
<dbReference type="AlphaFoldDB" id="A0A067JH00"/>
<dbReference type="EMBL" id="KK915251">
    <property type="protein sequence ID" value="KDP23137.1"/>
    <property type="molecule type" value="Genomic_DNA"/>
</dbReference>
<evidence type="ECO:0000313" key="2">
    <source>
        <dbReference type="EMBL" id="KDP23137.1"/>
    </source>
</evidence>
<proteinExistence type="predicted"/>
<organism evidence="2 3">
    <name type="scientific">Jatropha curcas</name>
    <name type="common">Barbados nut</name>
    <dbReference type="NCBI Taxonomy" id="180498"/>
    <lineage>
        <taxon>Eukaryota</taxon>
        <taxon>Viridiplantae</taxon>
        <taxon>Streptophyta</taxon>
        <taxon>Embryophyta</taxon>
        <taxon>Tracheophyta</taxon>
        <taxon>Spermatophyta</taxon>
        <taxon>Magnoliopsida</taxon>
        <taxon>eudicotyledons</taxon>
        <taxon>Gunneridae</taxon>
        <taxon>Pentapetalae</taxon>
        <taxon>rosids</taxon>
        <taxon>fabids</taxon>
        <taxon>Malpighiales</taxon>
        <taxon>Euphorbiaceae</taxon>
        <taxon>Crotonoideae</taxon>
        <taxon>Jatropheae</taxon>
        <taxon>Jatropha</taxon>
    </lineage>
</organism>
<reference evidence="2 3" key="1">
    <citation type="journal article" date="2014" name="PLoS ONE">
        <title>Global Analysis of Gene Expression Profiles in Physic Nut (Jatropha curcas L.) Seedlings Exposed to Salt Stress.</title>
        <authorList>
            <person name="Zhang L."/>
            <person name="Zhang C."/>
            <person name="Wu P."/>
            <person name="Chen Y."/>
            <person name="Li M."/>
            <person name="Jiang H."/>
            <person name="Wu G."/>
        </authorList>
    </citation>
    <scope>NUCLEOTIDE SEQUENCE [LARGE SCALE GENOMIC DNA]</scope>
    <source>
        <strain evidence="3">cv. GZQX0401</strain>
        <tissue evidence="2">Young leaves</tissue>
    </source>
</reference>
<dbReference type="Proteomes" id="UP000027138">
    <property type="component" value="Unassembled WGS sequence"/>
</dbReference>
<evidence type="ECO:0000313" key="3">
    <source>
        <dbReference type="Proteomes" id="UP000027138"/>
    </source>
</evidence>
<evidence type="ECO:0000256" key="1">
    <source>
        <dbReference type="SAM" id="MobiDB-lite"/>
    </source>
</evidence>